<dbReference type="STRING" id="5288.A0A5C5FKC3"/>
<keyword evidence="3 7" id="KW-0479">Metal-binding</keyword>
<comment type="similarity">
    <text evidence="2 8">Belongs to the malic enzymes family.</text>
</comment>
<dbReference type="OrthoDB" id="5365701at2759"/>
<dbReference type="PRINTS" id="PR00072">
    <property type="entry name" value="MALOXRDTASE"/>
</dbReference>
<keyword evidence="4 8" id="KW-0560">Oxidoreductase</keyword>
<dbReference type="SMART" id="SM01274">
    <property type="entry name" value="malic"/>
    <property type="match status" value="1"/>
</dbReference>
<comment type="cofactor">
    <cofactor evidence="7">
        <name>Mg(2+)</name>
        <dbReference type="ChEBI" id="CHEBI:18420"/>
    </cofactor>
    <cofactor evidence="7">
        <name>Mn(2+)</name>
        <dbReference type="ChEBI" id="CHEBI:29035"/>
    </cofactor>
    <text evidence="7">Divalent metal cations. Prefers magnesium or manganese.</text>
</comment>
<keyword evidence="13" id="KW-1185">Reference proteome</keyword>
<dbReference type="SUPFAM" id="SSF51735">
    <property type="entry name" value="NAD(P)-binding Rossmann-fold domains"/>
    <property type="match status" value="1"/>
</dbReference>
<evidence type="ECO:0000259" key="11">
    <source>
        <dbReference type="SMART" id="SM01274"/>
    </source>
</evidence>
<evidence type="ECO:0000256" key="3">
    <source>
        <dbReference type="ARBA" id="ARBA00022723"/>
    </source>
</evidence>
<evidence type="ECO:0000256" key="1">
    <source>
        <dbReference type="ARBA" id="ARBA00001936"/>
    </source>
</evidence>
<feature type="region of interest" description="Disordered" evidence="9">
    <location>
        <begin position="82"/>
        <end position="109"/>
    </location>
</feature>
<sequence length="613" mass="67350">MPHRTALPRAPILPGGPEPANLGTLPLLIERALARLRSISDPLCQYTYLAALRSRSPDVFYGLVGGNMKECTVRRVSLSSEAVKRGKRGLGTDRGDSGRAPRTTVGRKARSLRTSSHSCRLLPESLQTAGISLSNPAQPIIYTPIIGLACQNWSLIHPPPPSNDQTVRSLYLNYADLPNLGEIIKGLKTTMPHDQMEISVVTDGSRVLGLGDLGVGGMGISQGKLSLYVAAGGVNPKATLPIAIDFGTDNEKLLADPLYVGLRQRRLPDDKCEEFMDVFMREMHKEFPNMIIQFEDWHTTLAFPLLHKNRDIYPCFNDDIQGTGAVVLAGAIRAFALNGVPLKDQKILFFGAGSSGVGVAETIVKYFEHQGCTEQEAKDKFWLVDSKGLVAHNRGDKLPIHKQYLARAEPDAPKLRTLKEVVEHVKPTALLGLSTVGGTFTKEILQLMASYNKRPIVFALSNPVAQAECTFEEAVEGTDGRVLFAAGSPFDPVSYQGKRYEAGQGNNMYCFPPLGLGAILARVKSIPEDLIHACSLGLASSLSPDELERDLLYPDIERIREVSVQVAMQVIRKAQELEVDRNVDLRQLDDKQLEHYIRSKSYHPLIDAEEVRS</sequence>
<dbReference type="InterPro" id="IPR012301">
    <property type="entry name" value="Malic_N_dom"/>
</dbReference>
<feature type="binding site" evidence="6">
    <location>
        <position position="462"/>
    </location>
    <ligand>
        <name>(S)-malate</name>
        <dbReference type="ChEBI" id="CHEBI:15589"/>
    </ligand>
</feature>
<dbReference type="Pfam" id="PF03949">
    <property type="entry name" value="Malic_M"/>
    <property type="match status" value="1"/>
</dbReference>
<gene>
    <name evidence="12" type="ORF">DMC30DRAFT_357466</name>
</gene>
<dbReference type="SUPFAM" id="SSF53223">
    <property type="entry name" value="Aminoacid dehydrogenase-like, N-terminal domain"/>
    <property type="match status" value="1"/>
</dbReference>
<feature type="active site" description="Proton acceptor" evidence="5">
    <location>
        <position position="224"/>
    </location>
</feature>
<dbReference type="Gene3D" id="3.40.50.720">
    <property type="entry name" value="NAD(P)-binding Rossmann-like Domain"/>
    <property type="match status" value="1"/>
</dbReference>
<dbReference type="InterPro" id="IPR046346">
    <property type="entry name" value="Aminoacid_DH-like_N_sf"/>
</dbReference>
<dbReference type="GO" id="GO:0046872">
    <property type="term" value="F:metal ion binding"/>
    <property type="evidence" value="ECO:0007669"/>
    <property type="project" value="UniProtKB-KW"/>
</dbReference>
<feature type="active site" description="Proton donor" evidence="5">
    <location>
        <position position="142"/>
    </location>
</feature>
<dbReference type="SMART" id="SM00919">
    <property type="entry name" value="Malic_M"/>
    <property type="match status" value="1"/>
</dbReference>
<dbReference type="InterPro" id="IPR012302">
    <property type="entry name" value="Malic_NAD-bd"/>
</dbReference>
<dbReference type="InterPro" id="IPR015884">
    <property type="entry name" value="Malic_enzyme_CS"/>
</dbReference>
<feature type="binding site" evidence="6">
    <location>
        <position position="506"/>
    </location>
    <ligand>
        <name>(S)-malate</name>
        <dbReference type="ChEBI" id="CHEBI:15589"/>
    </ligand>
</feature>
<evidence type="ECO:0000256" key="8">
    <source>
        <dbReference type="RuleBase" id="RU003426"/>
    </source>
</evidence>
<dbReference type="GO" id="GO:0005739">
    <property type="term" value="C:mitochondrion"/>
    <property type="evidence" value="ECO:0007669"/>
    <property type="project" value="TreeGrafter"/>
</dbReference>
<feature type="binding site" evidence="7">
    <location>
        <position position="319"/>
    </location>
    <ligand>
        <name>a divalent metal cation</name>
        <dbReference type="ChEBI" id="CHEBI:60240"/>
    </ligand>
</feature>
<reference evidence="12 13" key="1">
    <citation type="submission" date="2019-03" db="EMBL/GenBank/DDBJ databases">
        <title>Rhodosporidium diobovatum UCD-FST 08-225 genome sequencing, assembly, and annotation.</title>
        <authorList>
            <person name="Fakankun I.U."/>
            <person name="Fristensky B."/>
            <person name="Levin D.B."/>
        </authorList>
    </citation>
    <scope>NUCLEOTIDE SEQUENCE [LARGE SCALE GENOMIC DNA]</scope>
    <source>
        <strain evidence="12 13">UCD-FST 08-225</strain>
    </source>
</reference>
<feature type="binding site" evidence="7">
    <location>
        <position position="296"/>
    </location>
    <ligand>
        <name>a divalent metal cation</name>
        <dbReference type="ChEBI" id="CHEBI:60240"/>
    </ligand>
</feature>
<dbReference type="GO" id="GO:0051287">
    <property type="term" value="F:NAD binding"/>
    <property type="evidence" value="ECO:0007669"/>
    <property type="project" value="InterPro"/>
</dbReference>
<comment type="cofactor">
    <cofactor evidence="1">
        <name>Mn(2+)</name>
        <dbReference type="ChEBI" id="CHEBI:29035"/>
    </cofactor>
</comment>
<protein>
    <recommendedName>
        <fullName evidence="8">Malic enzyme</fullName>
    </recommendedName>
</protein>
<dbReference type="Proteomes" id="UP000311382">
    <property type="component" value="Unassembled WGS sequence"/>
</dbReference>
<evidence type="ECO:0000256" key="9">
    <source>
        <dbReference type="SAM" id="MobiDB-lite"/>
    </source>
</evidence>
<dbReference type="NCBIfam" id="NF010052">
    <property type="entry name" value="PRK13529.1"/>
    <property type="match status" value="1"/>
</dbReference>
<dbReference type="AlphaFoldDB" id="A0A5C5FKC3"/>
<evidence type="ECO:0000259" key="10">
    <source>
        <dbReference type="SMART" id="SM00919"/>
    </source>
</evidence>
<dbReference type="PIRSF" id="PIRSF000106">
    <property type="entry name" value="ME"/>
    <property type="match status" value="1"/>
</dbReference>
<dbReference type="EMBL" id="SOZI01000229">
    <property type="protein sequence ID" value="TNY17208.1"/>
    <property type="molecule type" value="Genomic_DNA"/>
</dbReference>
<evidence type="ECO:0000256" key="5">
    <source>
        <dbReference type="PIRSR" id="PIRSR000106-1"/>
    </source>
</evidence>
<dbReference type="PANTHER" id="PTHR23406:SF32">
    <property type="entry name" value="NADP-DEPENDENT MALIC ENZYME"/>
    <property type="match status" value="1"/>
</dbReference>
<evidence type="ECO:0000256" key="4">
    <source>
        <dbReference type="ARBA" id="ARBA00023002"/>
    </source>
</evidence>
<feature type="binding site" evidence="7">
    <location>
        <position position="295"/>
    </location>
    <ligand>
        <name>a divalent metal cation</name>
        <dbReference type="ChEBI" id="CHEBI:60240"/>
    </ligand>
</feature>
<dbReference type="PANTHER" id="PTHR23406">
    <property type="entry name" value="MALIC ENZYME-RELATED"/>
    <property type="match status" value="1"/>
</dbReference>
<dbReference type="Pfam" id="PF00390">
    <property type="entry name" value="malic"/>
    <property type="match status" value="1"/>
</dbReference>
<feature type="compositionally biased region" description="Basic and acidic residues" evidence="9">
    <location>
        <begin position="90"/>
        <end position="99"/>
    </location>
</feature>
<evidence type="ECO:0000256" key="7">
    <source>
        <dbReference type="PIRSR" id="PIRSR000106-3"/>
    </source>
</evidence>
<comment type="caution">
    <text evidence="12">The sequence shown here is derived from an EMBL/GenBank/DDBJ whole genome shotgun (WGS) entry which is preliminary data.</text>
</comment>
<dbReference type="InterPro" id="IPR036291">
    <property type="entry name" value="NAD(P)-bd_dom_sf"/>
</dbReference>
<dbReference type="InterPro" id="IPR001891">
    <property type="entry name" value="Malic_OxRdtase"/>
</dbReference>
<dbReference type="GO" id="GO:0004471">
    <property type="term" value="F:malate dehydrogenase (decarboxylating) (NAD+) activity"/>
    <property type="evidence" value="ECO:0007669"/>
    <property type="project" value="TreeGrafter"/>
</dbReference>
<feature type="domain" description="Malic enzyme NAD-binding" evidence="10">
    <location>
        <begin position="320"/>
        <end position="575"/>
    </location>
</feature>
<feature type="binding site" evidence="6">
    <location>
        <position position="206"/>
    </location>
    <ligand>
        <name>(S)-malate</name>
        <dbReference type="ChEBI" id="CHEBI:15589"/>
    </ligand>
</feature>
<dbReference type="FunFam" id="3.40.50.720:FF:000182">
    <property type="entry name" value="NAD-dependent malic enzyme"/>
    <property type="match status" value="1"/>
</dbReference>
<feature type="domain" description="Malic enzyme N-terminal" evidence="11">
    <location>
        <begin position="123"/>
        <end position="310"/>
    </location>
</feature>
<organism evidence="12 13">
    <name type="scientific">Rhodotorula diobovata</name>
    <dbReference type="NCBI Taxonomy" id="5288"/>
    <lineage>
        <taxon>Eukaryota</taxon>
        <taxon>Fungi</taxon>
        <taxon>Dikarya</taxon>
        <taxon>Basidiomycota</taxon>
        <taxon>Pucciniomycotina</taxon>
        <taxon>Microbotryomycetes</taxon>
        <taxon>Sporidiobolales</taxon>
        <taxon>Sporidiobolaceae</taxon>
        <taxon>Rhodotorula</taxon>
    </lineage>
</organism>
<proteinExistence type="inferred from homology"/>
<name>A0A5C5FKC3_9BASI</name>
<evidence type="ECO:0000313" key="13">
    <source>
        <dbReference type="Proteomes" id="UP000311382"/>
    </source>
</evidence>
<dbReference type="InterPro" id="IPR037062">
    <property type="entry name" value="Malic_N_dom_sf"/>
</dbReference>
<evidence type="ECO:0000256" key="6">
    <source>
        <dbReference type="PIRSR" id="PIRSR000106-2"/>
    </source>
</evidence>
<evidence type="ECO:0000256" key="2">
    <source>
        <dbReference type="ARBA" id="ARBA00008785"/>
    </source>
</evidence>
<dbReference type="PROSITE" id="PS00331">
    <property type="entry name" value="MALIC_ENZYMES"/>
    <property type="match status" value="1"/>
</dbReference>
<dbReference type="GO" id="GO:0006108">
    <property type="term" value="P:malate metabolic process"/>
    <property type="evidence" value="ECO:0007669"/>
    <property type="project" value="TreeGrafter"/>
</dbReference>
<accession>A0A5C5FKC3</accession>
<dbReference type="Gene3D" id="3.40.50.10380">
    <property type="entry name" value="Malic enzyme, N-terminal domain"/>
    <property type="match status" value="1"/>
</dbReference>
<dbReference type="CDD" id="cd05312">
    <property type="entry name" value="NAD_bind_1_malic_enz"/>
    <property type="match status" value="1"/>
</dbReference>
<evidence type="ECO:0000313" key="12">
    <source>
        <dbReference type="EMBL" id="TNY17208.1"/>
    </source>
</evidence>